<dbReference type="GO" id="GO:0003677">
    <property type="term" value="F:DNA binding"/>
    <property type="evidence" value="ECO:0007669"/>
    <property type="project" value="UniProtKB-KW"/>
</dbReference>
<keyword evidence="2" id="KW-0238">DNA-binding</keyword>
<evidence type="ECO:0000313" key="3">
    <source>
        <dbReference type="Proteomes" id="UP000782705"/>
    </source>
</evidence>
<dbReference type="SMART" id="SM01252">
    <property type="entry name" value="KilA-N"/>
    <property type="match status" value="1"/>
</dbReference>
<accession>A0ABQ6Z013</accession>
<dbReference type="EMBL" id="MAEL01000035">
    <property type="protein sequence ID" value="KAF1303999.1"/>
    <property type="molecule type" value="Genomic_DNA"/>
</dbReference>
<reference evidence="2 3" key="1">
    <citation type="submission" date="2016-06" db="EMBL/GenBank/DDBJ databases">
        <title>Four novel species of enterococci isolated from chicken manure.</title>
        <authorList>
            <person name="Van Tyne D."/>
        </authorList>
    </citation>
    <scope>NUCLEOTIDE SEQUENCE [LARGE SCALE GENOMIC DNA]</scope>
    <source>
        <strain evidence="2 3">CU12B</strain>
    </source>
</reference>
<keyword evidence="3" id="KW-1185">Reference proteome</keyword>
<protein>
    <submittedName>
        <fullName evidence="2">DNA-binding protein</fullName>
    </submittedName>
</protein>
<dbReference type="InterPro" id="IPR017880">
    <property type="entry name" value="KilA_N"/>
</dbReference>
<dbReference type="Pfam" id="PF04383">
    <property type="entry name" value="KilA-N"/>
    <property type="match status" value="1"/>
</dbReference>
<evidence type="ECO:0000313" key="2">
    <source>
        <dbReference type="EMBL" id="KAF1303999.1"/>
    </source>
</evidence>
<organism evidence="2 3">
    <name type="scientific">Candidatus Enterococcus willemsii</name>
    <dbReference type="NCBI Taxonomy" id="1857215"/>
    <lineage>
        <taxon>Bacteria</taxon>
        <taxon>Bacillati</taxon>
        <taxon>Bacillota</taxon>
        <taxon>Bacilli</taxon>
        <taxon>Lactobacillales</taxon>
        <taxon>Enterococcaceae</taxon>
        <taxon>Enterococcus</taxon>
    </lineage>
</organism>
<sequence length="275" mass="31639">MAKIQANGKDISIVTANNTDLISITDIAKHQNSDAPADVIKNWLRNRNTLEFLGTWEKINNPDFKLVEFDQFKNEAGLNSFVMSPKKWIETTNAIGLTSKSGRYGGTYAYSDIAFEFASWISPEFKLYIIQDYQRLKKEEAYKNSLDWQTNRFISKLNYSIHTDAIQQYLITPKLSPQQIGYAYASEADLLNMALYGMTAKQWQEQHPEKQGNIRDHSSIEQLMVLNNLQTINAELLRKKLSSSERLAELNRIALKQQQILLKNNQKALNELKKL</sequence>
<comment type="caution">
    <text evidence="2">The sequence shown here is derived from an EMBL/GenBank/DDBJ whole genome shotgun (WGS) entry which is preliminary data.</text>
</comment>
<proteinExistence type="predicted"/>
<feature type="domain" description="KilA-N" evidence="1">
    <location>
        <begin position="1"/>
        <end position="136"/>
    </location>
</feature>
<dbReference type="Proteomes" id="UP000782705">
    <property type="component" value="Unassembled WGS sequence"/>
</dbReference>
<name>A0ABQ6Z013_9ENTE</name>
<gene>
    <name evidence="2" type="ORF">BAU17_03680</name>
</gene>
<evidence type="ECO:0000259" key="1">
    <source>
        <dbReference type="PROSITE" id="PS51301"/>
    </source>
</evidence>
<dbReference type="InterPro" id="IPR018004">
    <property type="entry name" value="KilA/APSES_HTH"/>
</dbReference>
<dbReference type="PROSITE" id="PS51301">
    <property type="entry name" value="KILA_N"/>
    <property type="match status" value="1"/>
</dbReference>
<dbReference type="RefSeq" id="WP_161901870.1">
    <property type="nucleotide sequence ID" value="NZ_MAEL01000035.1"/>
</dbReference>